<dbReference type="GO" id="GO:0005385">
    <property type="term" value="F:zinc ion transmembrane transporter activity"/>
    <property type="evidence" value="ECO:0007669"/>
    <property type="project" value="TreeGrafter"/>
</dbReference>
<feature type="transmembrane region" description="Helical" evidence="6">
    <location>
        <begin position="432"/>
        <end position="454"/>
    </location>
</feature>
<dbReference type="RefSeq" id="XP_019035939.1">
    <property type="nucleotide sequence ID" value="XM_019183950.1"/>
</dbReference>
<dbReference type="STRING" id="683960.A0A1E3NVL4"/>
<accession>A0A1E3NVL4</accession>
<evidence type="ECO:0000256" key="1">
    <source>
        <dbReference type="ARBA" id="ARBA00004141"/>
    </source>
</evidence>
<reference evidence="7 8" key="1">
    <citation type="journal article" date="2016" name="Proc. Natl. Acad. Sci. U.S.A.">
        <title>Comparative genomics of biotechnologically important yeasts.</title>
        <authorList>
            <person name="Riley R."/>
            <person name="Haridas S."/>
            <person name="Wolfe K.H."/>
            <person name="Lopes M.R."/>
            <person name="Hittinger C.T."/>
            <person name="Goeker M."/>
            <person name="Salamov A.A."/>
            <person name="Wisecaver J.H."/>
            <person name="Long T.M."/>
            <person name="Calvey C.H."/>
            <person name="Aerts A.L."/>
            <person name="Barry K.W."/>
            <person name="Choi C."/>
            <person name="Clum A."/>
            <person name="Coughlan A.Y."/>
            <person name="Deshpande S."/>
            <person name="Douglass A.P."/>
            <person name="Hanson S.J."/>
            <person name="Klenk H.-P."/>
            <person name="LaButti K.M."/>
            <person name="Lapidus A."/>
            <person name="Lindquist E.A."/>
            <person name="Lipzen A.M."/>
            <person name="Meier-Kolthoff J.P."/>
            <person name="Ohm R.A."/>
            <person name="Otillar R.P."/>
            <person name="Pangilinan J.L."/>
            <person name="Peng Y."/>
            <person name="Rokas A."/>
            <person name="Rosa C.A."/>
            <person name="Scheuner C."/>
            <person name="Sibirny A.A."/>
            <person name="Slot J.C."/>
            <person name="Stielow J.B."/>
            <person name="Sun H."/>
            <person name="Kurtzman C.P."/>
            <person name="Blackwell M."/>
            <person name="Grigoriev I.V."/>
            <person name="Jeffries T.W."/>
        </authorList>
    </citation>
    <scope>NUCLEOTIDE SEQUENCE [LARGE SCALE GENOMIC DNA]</scope>
    <source>
        <strain evidence="8">ATCC 58044 / CBS 1984 / NCYC 433 / NRRL Y-366-8</strain>
    </source>
</reference>
<evidence type="ECO:0000256" key="3">
    <source>
        <dbReference type="ARBA" id="ARBA00022989"/>
    </source>
</evidence>
<sequence>MISTFDDFIHNLFTNHQGWFLTALSSLMCIFGASIIYSDLLVKWVNPNSSFDIKSNERFLICGFSLSSGSLLFTSFFKLLPKGLEYFNKAASGDNDDDGNSDSHGDLLKPSLSLLVYFLIGIIACELLNYGIHYFTSESIVHCNHGGDSDEEHDHSHSHGSHSHSHSSSSEELENKLDHSHSHNHHTHNHSHQYDEESLLSNDEPHYGSSGETNPLVVQQTTVIQPNHDHSQDQDATGPVIATRKSFFDIALNKITHRGSAQCIGIDDEDCEGDPNCINEELTTNVANDLHNLNFYRGLAISKSKNSLVAYTTSSPHHNVIDGALEHGDLVPIHPSNIRLTNEPNLDLHQQHKDDHHHQINTPISKLLSIGLQTCLALTLHKFPEGFITYATSAADPKLGVSIFLSLAIHNIVEGFSMTLPLYLAFNSRLKAFGMTFILGGLSQPIGALLAYYLLAGREIDQKESFYIFGILMCITSGFLSVVSLQLFASSISFGGSANRVIRWCIVGIFIIQLSNVFTDYNN</sequence>
<dbReference type="EMBL" id="KV454215">
    <property type="protein sequence ID" value="ODQ56732.1"/>
    <property type="molecule type" value="Genomic_DNA"/>
</dbReference>
<evidence type="ECO:0000256" key="6">
    <source>
        <dbReference type="SAM" id="Phobius"/>
    </source>
</evidence>
<evidence type="ECO:0008006" key="9">
    <source>
        <dbReference type="Google" id="ProtNLM"/>
    </source>
</evidence>
<keyword evidence="2 6" id="KW-0812">Transmembrane</keyword>
<organism evidence="7 8">
    <name type="scientific">Wickerhamomyces anomalus (strain ATCC 58044 / CBS 1984 / NCYC 433 / NRRL Y-366-8)</name>
    <name type="common">Yeast</name>
    <name type="synonym">Hansenula anomala</name>
    <dbReference type="NCBI Taxonomy" id="683960"/>
    <lineage>
        <taxon>Eukaryota</taxon>
        <taxon>Fungi</taxon>
        <taxon>Dikarya</taxon>
        <taxon>Ascomycota</taxon>
        <taxon>Saccharomycotina</taxon>
        <taxon>Saccharomycetes</taxon>
        <taxon>Phaffomycetales</taxon>
        <taxon>Wickerhamomycetaceae</taxon>
        <taxon>Wickerhamomyces</taxon>
    </lineage>
</organism>
<keyword evidence="8" id="KW-1185">Reference proteome</keyword>
<feature type="compositionally biased region" description="Basic and acidic residues" evidence="5">
    <location>
        <begin position="146"/>
        <end position="157"/>
    </location>
</feature>
<dbReference type="InterPro" id="IPR003689">
    <property type="entry name" value="ZIP"/>
</dbReference>
<evidence type="ECO:0000313" key="7">
    <source>
        <dbReference type="EMBL" id="ODQ56732.1"/>
    </source>
</evidence>
<dbReference type="PANTHER" id="PTHR11040:SF210">
    <property type="entry name" value="ZINC-REGULATED TRANSPORTER 3"/>
    <property type="match status" value="1"/>
</dbReference>
<feature type="transmembrane region" description="Helical" evidence="6">
    <location>
        <begin position="466"/>
        <end position="489"/>
    </location>
</feature>
<evidence type="ECO:0000256" key="5">
    <source>
        <dbReference type="SAM" id="MobiDB-lite"/>
    </source>
</evidence>
<evidence type="ECO:0000313" key="8">
    <source>
        <dbReference type="Proteomes" id="UP000094112"/>
    </source>
</evidence>
<feature type="transmembrane region" description="Helical" evidence="6">
    <location>
        <begin position="59"/>
        <end position="80"/>
    </location>
</feature>
<dbReference type="AlphaFoldDB" id="A0A1E3NVL4"/>
<evidence type="ECO:0000256" key="4">
    <source>
        <dbReference type="ARBA" id="ARBA00023136"/>
    </source>
</evidence>
<evidence type="ECO:0000256" key="2">
    <source>
        <dbReference type="ARBA" id="ARBA00022692"/>
    </source>
</evidence>
<feature type="transmembrane region" description="Helical" evidence="6">
    <location>
        <begin position="20"/>
        <end position="38"/>
    </location>
</feature>
<dbReference type="Pfam" id="PF02535">
    <property type="entry name" value="Zip"/>
    <property type="match status" value="1"/>
</dbReference>
<dbReference type="PANTHER" id="PTHR11040">
    <property type="entry name" value="ZINC/IRON TRANSPORTER"/>
    <property type="match status" value="1"/>
</dbReference>
<feature type="region of interest" description="Disordered" evidence="5">
    <location>
        <begin position="146"/>
        <end position="213"/>
    </location>
</feature>
<name>A0A1E3NVL4_WICAA</name>
<dbReference type="GO" id="GO:0016020">
    <property type="term" value="C:membrane"/>
    <property type="evidence" value="ECO:0007669"/>
    <property type="project" value="UniProtKB-SubCell"/>
</dbReference>
<dbReference type="Proteomes" id="UP000094112">
    <property type="component" value="Unassembled WGS sequence"/>
</dbReference>
<comment type="subcellular location">
    <subcellularLocation>
        <location evidence="1">Membrane</location>
        <topology evidence="1">Multi-pass membrane protein</topology>
    </subcellularLocation>
</comment>
<keyword evidence="4 6" id="KW-0472">Membrane</keyword>
<dbReference type="GeneID" id="30201196"/>
<keyword evidence="3 6" id="KW-1133">Transmembrane helix</keyword>
<feature type="transmembrane region" description="Helical" evidence="6">
    <location>
        <begin position="114"/>
        <end position="132"/>
    </location>
</feature>
<protein>
    <recommendedName>
        <fullName evidence="9">Zinc/iron permease</fullName>
    </recommendedName>
</protein>
<proteinExistence type="predicted"/>
<feature type="compositionally biased region" description="Basic residues" evidence="5">
    <location>
        <begin position="182"/>
        <end position="191"/>
    </location>
</feature>
<dbReference type="OrthoDB" id="262547at2759"/>
<feature type="transmembrane region" description="Helical" evidence="6">
    <location>
        <begin position="403"/>
        <end position="426"/>
    </location>
</feature>
<feature type="transmembrane region" description="Helical" evidence="6">
    <location>
        <begin position="501"/>
        <end position="519"/>
    </location>
</feature>
<gene>
    <name evidence="7" type="ORF">WICANDRAFT_65614</name>
</gene>